<proteinExistence type="predicted"/>
<accession>A0ABX7Y1T6</accession>
<dbReference type="Pfam" id="PF13692">
    <property type="entry name" value="Glyco_trans_1_4"/>
    <property type="match status" value="1"/>
</dbReference>
<evidence type="ECO:0000313" key="4">
    <source>
        <dbReference type="EMBL" id="QUC07130.1"/>
    </source>
</evidence>
<evidence type="ECO:0000256" key="2">
    <source>
        <dbReference type="ARBA" id="ARBA00022679"/>
    </source>
</evidence>
<dbReference type="EMBL" id="CP072384">
    <property type="protein sequence ID" value="QUC07130.1"/>
    <property type="molecule type" value="Genomic_DNA"/>
</dbReference>
<dbReference type="Gene3D" id="3.40.50.2000">
    <property type="entry name" value="Glycogen Phosphorylase B"/>
    <property type="match status" value="2"/>
</dbReference>
<keyword evidence="5" id="KW-1185">Reference proteome</keyword>
<name>A0ABX7Y1T6_9ACTN</name>
<evidence type="ECO:0000313" key="5">
    <source>
        <dbReference type="Proteomes" id="UP000678513"/>
    </source>
</evidence>
<dbReference type="Pfam" id="PF13439">
    <property type="entry name" value="Glyco_transf_4"/>
    <property type="match status" value="1"/>
</dbReference>
<feature type="domain" description="Glycosyltransferase subfamily 4-like N-terminal" evidence="3">
    <location>
        <begin position="19"/>
        <end position="103"/>
    </location>
</feature>
<dbReference type="InterPro" id="IPR028098">
    <property type="entry name" value="Glyco_trans_4-like_N"/>
</dbReference>
<dbReference type="PANTHER" id="PTHR45947:SF3">
    <property type="entry name" value="SULFOQUINOVOSYL TRANSFERASE SQD2"/>
    <property type="match status" value="1"/>
</dbReference>
<dbReference type="SUPFAM" id="SSF53756">
    <property type="entry name" value="UDP-Glycosyltransferase/glycogen phosphorylase"/>
    <property type="match status" value="1"/>
</dbReference>
<dbReference type="InterPro" id="IPR050194">
    <property type="entry name" value="Glycosyltransferase_grp1"/>
</dbReference>
<dbReference type="Proteomes" id="UP000678513">
    <property type="component" value="Chromosome"/>
</dbReference>
<keyword evidence="1" id="KW-0328">Glycosyltransferase</keyword>
<evidence type="ECO:0000256" key="1">
    <source>
        <dbReference type="ARBA" id="ARBA00022676"/>
    </source>
</evidence>
<protein>
    <submittedName>
        <fullName evidence="4">Glycosyltransferase family 4 protein</fullName>
    </submittedName>
</protein>
<gene>
    <name evidence="4" type="ORF">J5A65_09205</name>
</gene>
<dbReference type="PANTHER" id="PTHR45947">
    <property type="entry name" value="SULFOQUINOVOSYL TRANSFERASE SQD2"/>
    <property type="match status" value="1"/>
</dbReference>
<reference evidence="4 5" key="1">
    <citation type="submission" date="2021-03" db="EMBL/GenBank/DDBJ databases">
        <title>Human Oral Microbial Genomes.</title>
        <authorList>
            <person name="Johnston C.D."/>
            <person name="Chen T."/>
            <person name="Dewhirst F.E."/>
        </authorList>
    </citation>
    <scope>NUCLEOTIDE SEQUENCE [LARGE SCALE GENOMIC DNA]</scope>
    <source>
        <strain evidence="4 5">DSMZ 100122</strain>
    </source>
</reference>
<organism evidence="4 5">
    <name type="scientific">Arachnia rubra</name>
    <dbReference type="NCBI Taxonomy" id="1547448"/>
    <lineage>
        <taxon>Bacteria</taxon>
        <taxon>Bacillati</taxon>
        <taxon>Actinomycetota</taxon>
        <taxon>Actinomycetes</taxon>
        <taxon>Propionibacteriales</taxon>
        <taxon>Propionibacteriaceae</taxon>
        <taxon>Arachnia</taxon>
    </lineage>
</organism>
<sequence>MFDYNDVAVNAIAWEGIRSRIEQSIIAWHPDVIIVSDENSALLSAALGKGVPVVHVTHALLFLPFGPLSDFPSEKEHDLLRHVDLSLTVSNFAANYMKRHGGLNTEVLGFPAFGHGPWPVYDNFRDGYITLFNPSAMKGIGVFIDLAHQLPGRRFAAVPTWATTQTDLDALTDIPNVDLLPPSRNVDDLLAKTSVLLMPSLIESMSVLTIEAMLRGIPVVASRTGGLPEAKLGVEYLIEPDGNPEFRRANHRLEVIAPPQNIDPWVNVIEPLFTDKKLYKDISHRSWQKAVTYSSKDFTGAWLSRITDLIDRK</sequence>
<keyword evidence="2" id="KW-0808">Transferase</keyword>
<evidence type="ECO:0000259" key="3">
    <source>
        <dbReference type="Pfam" id="PF13439"/>
    </source>
</evidence>
<dbReference type="CDD" id="cd03801">
    <property type="entry name" value="GT4_PimA-like"/>
    <property type="match status" value="1"/>
</dbReference>